<evidence type="ECO:0000313" key="2">
    <source>
        <dbReference type="EMBL" id="ELK37187.1"/>
    </source>
</evidence>
<reference evidence="3" key="1">
    <citation type="journal article" date="2013" name="Science">
        <title>Comparative analysis of bat genomes provides insight into the evolution of flight and immunity.</title>
        <authorList>
            <person name="Zhang G."/>
            <person name="Cowled C."/>
            <person name="Shi Z."/>
            <person name="Huang Z."/>
            <person name="Bishop-Lilly K.A."/>
            <person name="Fang X."/>
            <person name="Wynne J.W."/>
            <person name="Xiong Z."/>
            <person name="Baker M.L."/>
            <person name="Zhao W."/>
            <person name="Tachedjian M."/>
            <person name="Zhu Y."/>
            <person name="Zhou P."/>
            <person name="Jiang X."/>
            <person name="Ng J."/>
            <person name="Yang L."/>
            <person name="Wu L."/>
            <person name="Xiao J."/>
            <person name="Feng Y."/>
            <person name="Chen Y."/>
            <person name="Sun X."/>
            <person name="Zhang Y."/>
            <person name="Marsh G.A."/>
            <person name="Crameri G."/>
            <person name="Broder C.C."/>
            <person name="Frey K.G."/>
            <person name="Wang L.F."/>
            <person name="Wang J."/>
        </authorList>
    </citation>
    <scope>NUCLEOTIDE SEQUENCE [LARGE SCALE GENOMIC DNA]</scope>
</reference>
<gene>
    <name evidence="2" type="ORF">MDA_GLEAN10002589</name>
</gene>
<sequence length="60" mass="6479">MIEAHVNVKTTNGYLLHLFCVGITKKHNNQIQKTSYARSASAGSPNPEDDGNHDPSGADK</sequence>
<feature type="region of interest" description="Disordered" evidence="1">
    <location>
        <begin position="32"/>
        <end position="60"/>
    </location>
</feature>
<feature type="compositionally biased region" description="Basic and acidic residues" evidence="1">
    <location>
        <begin position="50"/>
        <end position="60"/>
    </location>
</feature>
<name>L5MFS1_MYODS</name>
<dbReference type="AlphaFoldDB" id="L5MFS1"/>
<protein>
    <submittedName>
        <fullName evidence="2">40S ribosomal protein S3a</fullName>
    </submittedName>
</protein>
<keyword evidence="2" id="KW-0687">Ribonucleoprotein</keyword>
<keyword evidence="2" id="KW-0689">Ribosomal protein</keyword>
<accession>L5MFS1</accession>
<evidence type="ECO:0000313" key="3">
    <source>
        <dbReference type="Proteomes" id="UP000010556"/>
    </source>
</evidence>
<dbReference type="EMBL" id="KB100884">
    <property type="protein sequence ID" value="ELK37187.1"/>
    <property type="molecule type" value="Genomic_DNA"/>
</dbReference>
<proteinExistence type="predicted"/>
<evidence type="ECO:0000256" key="1">
    <source>
        <dbReference type="SAM" id="MobiDB-lite"/>
    </source>
</evidence>
<keyword evidence="3" id="KW-1185">Reference proteome</keyword>
<dbReference type="GO" id="GO:0005840">
    <property type="term" value="C:ribosome"/>
    <property type="evidence" value="ECO:0007669"/>
    <property type="project" value="UniProtKB-KW"/>
</dbReference>
<dbReference type="Proteomes" id="UP000010556">
    <property type="component" value="Unassembled WGS sequence"/>
</dbReference>
<organism evidence="2 3">
    <name type="scientific">Myotis davidii</name>
    <name type="common">David's myotis</name>
    <dbReference type="NCBI Taxonomy" id="225400"/>
    <lineage>
        <taxon>Eukaryota</taxon>
        <taxon>Metazoa</taxon>
        <taxon>Chordata</taxon>
        <taxon>Craniata</taxon>
        <taxon>Vertebrata</taxon>
        <taxon>Euteleostomi</taxon>
        <taxon>Mammalia</taxon>
        <taxon>Eutheria</taxon>
        <taxon>Laurasiatheria</taxon>
        <taxon>Chiroptera</taxon>
        <taxon>Yangochiroptera</taxon>
        <taxon>Vespertilionidae</taxon>
        <taxon>Myotis</taxon>
    </lineage>
</organism>
<feature type="compositionally biased region" description="Polar residues" evidence="1">
    <location>
        <begin position="32"/>
        <end position="44"/>
    </location>
</feature>